<evidence type="ECO:0000256" key="5">
    <source>
        <dbReference type="ARBA" id="ARBA00022679"/>
    </source>
</evidence>
<evidence type="ECO:0000256" key="2">
    <source>
        <dbReference type="ARBA" id="ARBA00009496"/>
    </source>
</evidence>
<reference evidence="13" key="1">
    <citation type="journal article" date="2019" name="Int. J. Syst. Evol. Microbiol.">
        <title>The Global Catalogue of Microorganisms (GCM) 10K type strain sequencing project: providing services to taxonomists for standard genome sequencing and annotation.</title>
        <authorList>
            <consortium name="The Broad Institute Genomics Platform"/>
            <consortium name="The Broad Institute Genome Sequencing Center for Infectious Disease"/>
            <person name="Wu L."/>
            <person name="Ma J."/>
        </authorList>
    </citation>
    <scope>NUCLEOTIDE SEQUENCE [LARGE SCALE GENOMIC DNA]</scope>
    <source>
        <strain evidence="13">CGMCC 1.16305</strain>
    </source>
</reference>
<comment type="subcellular location">
    <subcellularLocation>
        <location evidence="1">Cytoplasm</location>
    </subcellularLocation>
</comment>
<keyword evidence="8" id="KW-0239">DNA-directed DNA polymerase</keyword>
<evidence type="ECO:0000256" key="6">
    <source>
        <dbReference type="ARBA" id="ARBA00022695"/>
    </source>
</evidence>
<dbReference type="Pfam" id="PF07733">
    <property type="entry name" value="DNA_pol3_alpha"/>
    <property type="match status" value="1"/>
</dbReference>
<dbReference type="SUPFAM" id="SSF89550">
    <property type="entry name" value="PHP domain-like"/>
    <property type="match status" value="1"/>
</dbReference>
<dbReference type="InterPro" id="IPR004365">
    <property type="entry name" value="NA-bd_OB_tRNA"/>
</dbReference>
<evidence type="ECO:0000256" key="3">
    <source>
        <dbReference type="ARBA" id="ARBA00012417"/>
    </source>
</evidence>
<evidence type="ECO:0000259" key="11">
    <source>
        <dbReference type="SMART" id="SM00481"/>
    </source>
</evidence>
<name>A0ABW2PY94_9BACL</name>
<dbReference type="EC" id="2.7.7.7" evidence="3"/>
<evidence type="ECO:0000256" key="1">
    <source>
        <dbReference type="ARBA" id="ARBA00004496"/>
    </source>
</evidence>
<dbReference type="InterPro" id="IPR011708">
    <property type="entry name" value="DNA_pol3_alpha_NTPase_dom"/>
</dbReference>
<feature type="domain" description="Polymerase/histidinol phosphatase N-terminal" evidence="11">
    <location>
        <begin position="4"/>
        <end position="71"/>
    </location>
</feature>
<dbReference type="PANTHER" id="PTHR32294:SF0">
    <property type="entry name" value="DNA POLYMERASE III SUBUNIT ALPHA"/>
    <property type="match status" value="1"/>
</dbReference>
<sequence>MAFIHLHVHSEFSLLDSSCRIHNLVEKAKSLGYKALALTDSNVLYGAVPFYKACQKADIHPVIGMEVYIEKESESKLREMSPQDHSLILLAKNQAGYENLVKLSTFLQTSAVKRLTRQQLKAFKDGLIALSSGPKGDIETTLLKGDIQKARRLAQFYKELFPDRFYLEIQNHGEAVEKKCLLEILKISKELNIPLAAANDVHYLEKSDALAHECLKCIRDGQSLDKNENIQNEQYYLKSPQEMASLFESYPDAVENTEKIAFQCHVEFSFNRMILPKFSVPESCTAGEYLRRQCQKGLKKRYTQINDTIQKRLDDELTIINQMGFNDYFLIIWDVIRYAREIGAVPGPGRGSAAGSVVAYVLEITDVDPIKYNLLFERFLNPERVTMPDIDIDFPDKDRDKMIGYVFEKYGNDHVAQIITFGTLAAKAAVRDIGKVLGIQSSQIDRLAKLIPTRPGVTLDQAYQENPQIRESLSQSKELFRLYQLAKAVEGVPRHTSIHAAGVVISEEPLQTKIPLQSGHDDIPVTQYTMDILEDLGLLKMDFLGLRNLTFIETILDLIKQEAGTTIDISAIPLNDRKTFELLSQGDTSGIFQLESDGMRDVLKQLGPTDFEDIVAVNALYRPGPMKFIKVYIDSKNGKRPITYPHEDLAPILKSTYGVIVYQEQIMQIAAKMAGFTLGEADILRRAVSKKKRNILEEQRQFFVEGCIKRGYSKAIAEDLYQLIVRFADYGFNRSHAVAYSMIAYRLAYLKAHYPVAFMTALLSSVIHHQDKLLDYLFELKSKGITVYPPSVNKSKAFFVNEGFGVRFGLNAVKNLGTGAVQEIIEKRNGHPYKNLYDFCRRVSLSKVNRRAIESLIFSGAMDEFGMDRAALLASLDLASKLAEQHHRDLDQTTLLDAEFDEDVAVDVPPFTLKEKLRFEKEAIGIYLTAHPLDLYQDILSSQTKSLKDVYHMHHQDLIRLPVMIEESKQIKTKKGQFMAFLSLSDQSGQIDSVVFPKVYQEHQDLFQKGRMIYIEAMVKADEKPRKLILQKAKLLEEIKQNEKGILYLKIDSHQEKKPVLNRLKEIVTSHPGETRVIIYYSRNKKVIQLPQSYAVSLSQKLVLLLKECLGSENVVIKSLK</sequence>
<comment type="caution">
    <text evidence="12">The sequence shown here is derived from an EMBL/GenBank/DDBJ whole genome shotgun (WGS) entry which is preliminary data.</text>
</comment>
<dbReference type="InterPro" id="IPR004805">
    <property type="entry name" value="DnaE2/DnaE/PolC"/>
</dbReference>
<dbReference type="EMBL" id="JBHTCO010000014">
    <property type="protein sequence ID" value="MFC7393667.1"/>
    <property type="molecule type" value="Genomic_DNA"/>
</dbReference>
<evidence type="ECO:0000256" key="9">
    <source>
        <dbReference type="ARBA" id="ARBA00025611"/>
    </source>
</evidence>
<keyword evidence="6 12" id="KW-0548">Nucleotidyltransferase</keyword>
<evidence type="ECO:0000256" key="7">
    <source>
        <dbReference type="ARBA" id="ARBA00022705"/>
    </source>
</evidence>
<evidence type="ECO:0000256" key="8">
    <source>
        <dbReference type="ARBA" id="ARBA00022932"/>
    </source>
</evidence>
<evidence type="ECO:0000313" key="12">
    <source>
        <dbReference type="EMBL" id="MFC7393667.1"/>
    </source>
</evidence>
<dbReference type="InterPro" id="IPR029460">
    <property type="entry name" value="DNAPol_HHH"/>
</dbReference>
<dbReference type="Proteomes" id="UP001596505">
    <property type="component" value="Unassembled WGS sequence"/>
</dbReference>
<dbReference type="CDD" id="cd04485">
    <property type="entry name" value="DnaE_OBF"/>
    <property type="match status" value="1"/>
</dbReference>
<dbReference type="Gene3D" id="3.20.20.140">
    <property type="entry name" value="Metal-dependent hydrolases"/>
    <property type="match status" value="1"/>
</dbReference>
<comment type="catalytic activity">
    <reaction evidence="10">
        <text>DNA(n) + a 2'-deoxyribonucleoside 5'-triphosphate = DNA(n+1) + diphosphate</text>
        <dbReference type="Rhea" id="RHEA:22508"/>
        <dbReference type="Rhea" id="RHEA-COMP:17339"/>
        <dbReference type="Rhea" id="RHEA-COMP:17340"/>
        <dbReference type="ChEBI" id="CHEBI:33019"/>
        <dbReference type="ChEBI" id="CHEBI:61560"/>
        <dbReference type="ChEBI" id="CHEBI:173112"/>
        <dbReference type="EC" id="2.7.7.7"/>
    </reaction>
</comment>
<dbReference type="NCBIfam" id="NF004226">
    <property type="entry name" value="PRK05673.1"/>
    <property type="match status" value="1"/>
</dbReference>
<evidence type="ECO:0000256" key="10">
    <source>
        <dbReference type="ARBA" id="ARBA00049244"/>
    </source>
</evidence>
<dbReference type="Pfam" id="PF17657">
    <property type="entry name" value="DNA_pol3_finger"/>
    <property type="match status" value="1"/>
</dbReference>
<dbReference type="InterPro" id="IPR040982">
    <property type="entry name" value="DNA_pol3_finger"/>
</dbReference>
<organism evidence="12 13">
    <name type="scientific">Scopulibacillus cellulosilyticus</name>
    <dbReference type="NCBI Taxonomy" id="2665665"/>
    <lineage>
        <taxon>Bacteria</taxon>
        <taxon>Bacillati</taxon>
        <taxon>Bacillota</taxon>
        <taxon>Bacilli</taxon>
        <taxon>Bacillales</taxon>
        <taxon>Sporolactobacillaceae</taxon>
        <taxon>Scopulibacillus</taxon>
    </lineage>
</organism>
<accession>A0ABW2PY94</accession>
<dbReference type="NCBIfam" id="NF005298">
    <property type="entry name" value="PRK06826.1"/>
    <property type="match status" value="1"/>
</dbReference>
<dbReference type="Pfam" id="PF02811">
    <property type="entry name" value="PHP"/>
    <property type="match status" value="1"/>
</dbReference>
<protein>
    <recommendedName>
        <fullName evidence="4">DNA polymerase III subunit alpha</fullName>
        <ecNumber evidence="3">2.7.7.7</ecNumber>
    </recommendedName>
</protein>
<keyword evidence="5 12" id="KW-0808">Transferase</keyword>
<comment type="function">
    <text evidence="9">DNA polymerase III is a complex, multichain enzyme responsible for most of the replicative synthesis in bacteria. This DNA polymerase also exhibits 3' to 5' exonuclease activity. The alpha chain is the DNA polymerase.</text>
</comment>
<evidence type="ECO:0000313" key="13">
    <source>
        <dbReference type="Proteomes" id="UP001596505"/>
    </source>
</evidence>
<dbReference type="SMART" id="SM00481">
    <property type="entry name" value="POLIIIAc"/>
    <property type="match status" value="1"/>
</dbReference>
<keyword evidence="7" id="KW-0235">DNA replication</keyword>
<dbReference type="RefSeq" id="WP_380966189.1">
    <property type="nucleotide sequence ID" value="NZ_JBHTCO010000014.1"/>
</dbReference>
<evidence type="ECO:0000256" key="4">
    <source>
        <dbReference type="ARBA" id="ARBA00019114"/>
    </source>
</evidence>
<gene>
    <name evidence="12" type="ORF">ACFQRG_11945</name>
</gene>
<dbReference type="InterPro" id="IPR016195">
    <property type="entry name" value="Pol/histidinol_Pase-like"/>
</dbReference>
<proteinExistence type="inferred from homology"/>
<dbReference type="Gene3D" id="1.10.10.1600">
    <property type="entry name" value="Bacterial DNA polymerase III alpha subunit, thumb domain"/>
    <property type="match status" value="1"/>
</dbReference>
<comment type="similarity">
    <text evidence="2">Belongs to the DNA polymerase type-C family. DnaE subfamily.</text>
</comment>
<dbReference type="Pfam" id="PF01336">
    <property type="entry name" value="tRNA_anti-codon"/>
    <property type="match status" value="1"/>
</dbReference>
<dbReference type="PANTHER" id="PTHR32294">
    <property type="entry name" value="DNA POLYMERASE III SUBUNIT ALPHA"/>
    <property type="match status" value="1"/>
</dbReference>
<dbReference type="InterPro" id="IPR003141">
    <property type="entry name" value="Pol/His_phosphatase_N"/>
</dbReference>
<dbReference type="GO" id="GO:0003887">
    <property type="term" value="F:DNA-directed DNA polymerase activity"/>
    <property type="evidence" value="ECO:0007669"/>
    <property type="project" value="UniProtKB-EC"/>
</dbReference>
<keyword evidence="13" id="KW-1185">Reference proteome</keyword>
<dbReference type="Gene3D" id="1.10.150.870">
    <property type="match status" value="1"/>
</dbReference>
<dbReference type="InterPro" id="IPR041931">
    <property type="entry name" value="DNA_pol3_alpha_thumb_dom"/>
</dbReference>
<dbReference type="InterPro" id="IPR004013">
    <property type="entry name" value="PHP_dom"/>
</dbReference>
<dbReference type="NCBIfam" id="TIGR00594">
    <property type="entry name" value="polc"/>
    <property type="match status" value="1"/>
</dbReference>
<dbReference type="Pfam" id="PF14579">
    <property type="entry name" value="HHH_6"/>
    <property type="match status" value="1"/>
</dbReference>